<reference evidence="3" key="1">
    <citation type="submission" date="2018-06" db="EMBL/GenBank/DDBJ databases">
        <authorList>
            <person name="Zhirakovskaya E."/>
        </authorList>
    </citation>
    <scope>NUCLEOTIDE SEQUENCE</scope>
</reference>
<evidence type="ECO:0000256" key="1">
    <source>
        <dbReference type="SAM" id="MobiDB-lite"/>
    </source>
</evidence>
<gene>
    <name evidence="3" type="ORF">MNBD_ALPHA01-806</name>
</gene>
<dbReference type="GO" id="GO:0003677">
    <property type="term" value="F:DNA binding"/>
    <property type="evidence" value="ECO:0007669"/>
    <property type="project" value="InterPro"/>
</dbReference>
<protein>
    <recommendedName>
        <fullName evidence="2">Helix-turn-helix domain-containing protein</fullName>
    </recommendedName>
</protein>
<organism evidence="3">
    <name type="scientific">hydrothermal vent metagenome</name>
    <dbReference type="NCBI Taxonomy" id="652676"/>
    <lineage>
        <taxon>unclassified sequences</taxon>
        <taxon>metagenomes</taxon>
        <taxon>ecological metagenomes</taxon>
    </lineage>
</organism>
<sequence length="157" mass="18051">MKFDRRENEMSQEIKLPDEKEKQLAGAGSRSFAKYLDEDNISVRVVSETNGETITIPQPTLRLIIDLLTEISKGNAVTLMPVHMELTTQEAANILHCSRPHLIKLLNQGKIDFEKIGTHRRIKCQDLIEYKAERKRKEQEAAKELTAFSQELDLDQF</sequence>
<dbReference type="InterPro" id="IPR041657">
    <property type="entry name" value="HTH_17"/>
</dbReference>
<feature type="domain" description="Helix-turn-helix" evidence="2">
    <location>
        <begin position="86"/>
        <end position="134"/>
    </location>
</feature>
<dbReference type="EMBL" id="UOEJ01000029">
    <property type="protein sequence ID" value="VAV92097.1"/>
    <property type="molecule type" value="Genomic_DNA"/>
</dbReference>
<evidence type="ECO:0000259" key="2">
    <source>
        <dbReference type="Pfam" id="PF12728"/>
    </source>
</evidence>
<dbReference type="InterPro" id="IPR010093">
    <property type="entry name" value="SinI_DNA-bd"/>
</dbReference>
<dbReference type="NCBIfam" id="TIGR01764">
    <property type="entry name" value="excise"/>
    <property type="match status" value="1"/>
</dbReference>
<feature type="region of interest" description="Disordered" evidence="1">
    <location>
        <begin position="1"/>
        <end position="21"/>
    </location>
</feature>
<accession>A0A3B0RJI6</accession>
<dbReference type="Pfam" id="PF12728">
    <property type="entry name" value="HTH_17"/>
    <property type="match status" value="1"/>
</dbReference>
<evidence type="ECO:0000313" key="3">
    <source>
        <dbReference type="EMBL" id="VAV92097.1"/>
    </source>
</evidence>
<proteinExistence type="predicted"/>
<dbReference type="AlphaFoldDB" id="A0A3B0RJI6"/>
<name>A0A3B0RJI6_9ZZZZ</name>